<reference evidence="3 4" key="1">
    <citation type="submission" date="2024-09" db="EMBL/GenBank/DDBJ databases">
        <authorList>
            <person name="Sun Q."/>
            <person name="Mori K."/>
        </authorList>
    </citation>
    <scope>NUCLEOTIDE SEQUENCE [LARGE SCALE GENOMIC DNA]</scope>
    <source>
        <strain evidence="3 4">JCM 11683</strain>
    </source>
</reference>
<dbReference type="Pfam" id="PF01471">
    <property type="entry name" value="PG_binding_1"/>
    <property type="match status" value="1"/>
</dbReference>
<evidence type="ECO:0000259" key="2">
    <source>
        <dbReference type="Pfam" id="PF01471"/>
    </source>
</evidence>
<sequence>MAWHLAPSLAQLRAEVNARWPNRSKASDGTIGDRAHAARKSDHNPNSRGSVNAIDITAKGIDTGALIAAAKRHPSVRYIIFDRQIMNRDIGNWRPRRYSGSNPHTQHVHISIYQRASAENDRRSWGIADAEAPQPQPKPRPKPAGTAPAFPLPRGHWFGVESRDPRNHSGYYARDRDGIRQLQQRLKDRGWRISVDGRYGPATRDVVRKFQHEKRLRVDGGVGAQTWAALWEAPIT</sequence>
<keyword evidence="4" id="KW-1185">Reference proteome</keyword>
<dbReference type="InterPro" id="IPR036365">
    <property type="entry name" value="PGBD-like_sf"/>
</dbReference>
<dbReference type="Gene3D" id="1.10.101.10">
    <property type="entry name" value="PGBD-like superfamily/PGBD"/>
    <property type="match status" value="1"/>
</dbReference>
<evidence type="ECO:0000313" key="3">
    <source>
        <dbReference type="EMBL" id="MFB9775375.1"/>
    </source>
</evidence>
<name>A0ABV5WYV7_9MICO</name>
<dbReference type="SUPFAM" id="SSF47090">
    <property type="entry name" value="PGBD-like"/>
    <property type="match status" value="1"/>
</dbReference>
<feature type="domain" description="Peptidoglycan binding-like" evidence="2">
    <location>
        <begin position="176"/>
        <end position="230"/>
    </location>
</feature>
<dbReference type="RefSeq" id="WP_376838452.1">
    <property type="nucleotide sequence ID" value="NZ_JBHMAU010000025.1"/>
</dbReference>
<gene>
    <name evidence="3" type="ORF">ACFFN1_02950</name>
</gene>
<feature type="region of interest" description="Disordered" evidence="1">
    <location>
        <begin position="20"/>
        <end position="51"/>
    </location>
</feature>
<comment type="caution">
    <text evidence="3">The sequence shown here is derived from an EMBL/GenBank/DDBJ whole genome shotgun (WGS) entry which is preliminary data.</text>
</comment>
<feature type="compositionally biased region" description="Basic and acidic residues" evidence="1">
    <location>
        <begin position="31"/>
        <end position="45"/>
    </location>
</feature>
<feature type="region of interest" description="Disordered" evidence="1">
    <location>
        <begin position="129"/>
        <end position="150"/>
    </location>
</feature>
<accession>A0ABV5WYV7</accession>
<dbReference type="Proteomes" id="UP001589707">
    <property type="component" value="Unassembled WGS sequence"/>
</dbReference>
<evidence type="ECO:0000313" key="4">
    <source>
        <dbReference type="Proteomes" id="UP001589707"/>
    </source>
</evidence>
<proteinExistence type="predicted"/>
<evidence type="ECO:0000256" key="1">
    <source>
        <dbReference type="SAM" id="MobiDB-lite"/>
    </source>
</evidence>
<dbReference type="InterPro" id="IPR036366">
    <property type="entry name" value="PGBDSf"/>
</dbReference>
<organism evidence="3 4">
    <name type="scientific">Brevibacterium otitidis</name>
    <dbReference type="NCBI Taxonomy" id="53364"/>
    <lineage>
        <taxon>Bacteria</taxon>
        <taxon>Bacillati</taxon>
        <taxon>Actinomycetota</taxon>
        <taxon>Actinomycetes</taxon>
        <taxon>Micrococcales</taxon>
        <taxon>Brevibacteriaceae</taxon>
        <taxon>Brevibacterium</taxon>
    </lineage>
</organism>
<dbReference type="EMBL" id="JBHMAU010000025">
    <property type="protein sequence ID" value="MFB9775375.1"/>
    <property type="molecule type" value="Genomic_DNA"/>
</dbReference>
<dbReference type="InterPro" id="IPR002477">
    <property type="entry name" value="Peptidoglycan-bd-like"/>
</dbReference>
<protein>
    <submittedName>
        <fullName evidence="3">Peptidoglycan-binding protein</fullName>
    </submittedName>
</protein>